<comment type="subcellular location">
    <subcellularLocation>
        <location evidence="1">Secreted</location>
    </subcellularLocation>
</comment>
<evidence type="ECO:0000256" key="1">
    <source>
        <dbReference type="ARBA" id="ARBA00004613"/>
    </source>
</evidence>
<dbReference type="AlphaFoldDB" id="A0A8T1RXJ5"/>
<dbReference type="InterPro" id="IPR036896">
    <property type="entry name" value="Avidin-like_sf"/>
</dbReference>
<dbReference type="PROSITE" id="PS51326">
    <property type="entry name" value="AVIDIN_2"/>
    <property type="match status" value="1"/>
</dbReference>
<dbReference type="Proteomes" id="UP000765507">
    <property type="component" value="Unassembled WGS sequence"/>
</dbReference>
<evidence type="ECO:0000256" key="7">
    <source>
        <dbReference type="ARBA" id="ARBA00023267"/>
    </source>
</evidence>
<dbReference type="PRINTS" id="PR00709">
    <property type="entry name" value="AVIDIN"/>
</dbReference>
<evidence type="ECO:0000313" key="9">
    <source>
        <dbReference type="EMBL" id="KAG6921034.1"/>
    </source>
</evidence>
<gene>
    <name evidence="9" type="ORF">G0U57_010929</name>
</gene>
<evidence type="ECO:0000256" key="3">
    <source>
        <dbReference type="ARBA" id="ARBA00022525"/>
    </source>
</evidence>
<dbReference type="InterPro" id="IPR005469">
    <property type="entry name" value="Avidin"/>
</dbReference>
<evidence type="ECO:0000256" key="4">
    <source>
        <dbReference type="ARBA" id="ARBA00022729"/>
    </source>
</evidence>
<dbReference type="InterPro" id="IPR051764">
    <property type="entry name" value="Avidin/Streptavidin-rel"/>
</dbReference>
<dbReference type="EMBL" id="JAHGAV010002926">
    <property type="protein sequence ID" value="KAG6921034.1"/>
    <property type="molecule type" value="Genomic_DNA"/>
</dbReference>
<evidence type="ECO:0000256" key="2">
    <source>
        <dbReference type="ARBA" id="ARBA00006297"/>
    </source>
</evidence>
<evidence type="ECO:0000256" key="5">
    <source>
        <dbReference type="ARBA" id="ARBA00023157"/>
    </source>
</evidence>
<proteinExistence type="inferred from homology"/>
<organism evidence="9 10">
    <name type="scientific">Chelydra serpentina</name>
    <name type="common">Snapping turtle</name>
    <name type="synonym">Testudo serpentina</name>
    <dbReference type="NCBI Taxonomy" id="8475"/>
    <lineage>
        <taxon>Eukaryota</taxon>
        <taxon>Metazoa</taxon>
        <taxon>Chordata</taxon>
        <taxon>Craniata</taxon>
        <taxon>Vertebrata</taxon>
        <taxon>Euteleostomi</taxon>
        <taxon>Archelosauria</taxon>
        <taxon>Testudinata</taxon>
        <taxon>Testudines</taxon>
        <taxon>Cryptodira</taxon>
        <taxon>Durocryptodira</taxon>
        <taxon>Americhelydia</taxon>
        <taxon>Chelydroidea</taxon>
        <taxon>Chelydridae</taxon>
        <taxon>Chelydra</taxon>
    </lineage>
</organism>
<evidence type="ECO:0000313" key="10">
    <source>
        <dbReference type="Proteomes" id="UP000765507"/>
    </source>
</evidence>
<sequence length="121" mass="13396">CILSGSWKNELGSNMTISAVNADGGFTGSYHTAVTASDKRIQLSPLKGSQKHTSQRKQPTFGFTVSWTFSNSITVFVGQCFVDDKQKETLKTMWLLREEVGSRGADWKATRVGTNVFTRNK</sequence>
<dbReference type="GO" id="GO:0005576">
    <property type="term" value="C:extracellular region"/>
    <property type="evidence" value="ECO:0007669"/>
    <property type="project" value="UniProtKB-SubCell"/>
</dbReference>
<evidence type="ECO:0000256" key="8">
    <source>
        <dbReference type="PIRSR" id="PIRSR605468-51"/>
    </source>
</evidence>
<dbReference type="SUPFAM" id="SSF50876">
    <property type="entry name" value="Avidin/streptavidin"/>
    <property type="match status" value="1"/>
</dbReference>
<keyword evidence="7" id="KW-0092">Biotin</keyword>
<reference evidence="9 10" key="1">
    <citation type="journal article" date="2020" name="G3 (Bethesda)">
        <title>Draft Genome of the Common Snapping Turtle, Chelydra serpentina, a Model for Phenotypic Plasticity in Reptiles.</title>
        <authorList>
            <person name="Das D."/>
            <person name="Singh S.K."/>
            <person name="Bierstedt J."/>
            <person name="Erickson A."/>
            <person name="Galli G.L.J."/>
            <person name="Crossley D.A. 2nd"/>
            <person name="Rhen T."/>
        </authorList>
    </citation>
    <scope>NUCLEOTIDE SEQUENCE [LARGE SCALE GENOMIC DNA]</scope>
    <source>
        <strain evidence="9">KW</strain>
    </source>
</reference>
<keyword evidence="4" id="KW-0732">Signal</keyword>
<accession>A0A8T1RXJ5</accession>
<keyword evidence="10" id="KW-1185">Reference proteome</keyword>
<dbReference type="Pfam" id="PF01382">
    <property type="entry name" value="Avidin"/>
    <property type="match status" value="1"/>
</dbReference>
<dbReference type="PANTHER" id="PTHR34399">
    <property type="entry name" value="AVIDIN-RELATED"/>
    <property type="match status" value="1"/>
</dbReference>
<evidence type="ECO:0000256" key="6">
    <source>
        <dbReference type="ARBA" id="ARBA00023180"/>
    </source>
</evidence>
<protein>
    <submittedName>
        <fullName evidence="9">Avidin-like</fullName>
    </submittedName>
</protein>
<dbReference type="PANTHER" id="PTHR34399:SF3">
    <property type="entry name" value="AVID PROTEIN-RELATED"/>
    <property type="match status" value="1"/>
</dbReference>
<comment type="caution">
    <text evidence="9">The sequence shown here is derived from an EMBL/GenBank/DDBJ whole genome shotgun (WGS) entry which is preliminary data.</text>
</comment>
<feature type="non-terminal residue" evidence="9">
    <location>
        <position position="1"/>
    </location>
</feature>
<feature type="disulfide bond" evidence="8">
    <location>
        <begin position="1"/>
        <end position="80"/>
    </location>
</feature>
<keyword evidence="6" id="KW-0325">Glycoprotein</keyword>
<dbReference type="Gene3D" id="2.40.128.30">
    <property type="entry name" value="Avidin-like"/>
    <property type="match status" value="1"/>
</dbReference>
<name>A0A8T1RXJ5_CHESE</name>
<keyword evidence="3" id="KW-0964">Secreted</keyword>
<dbReference type="GO" id="GO:0009374">
    <property type="term" value="F:biotin binding"/>
    <property type="evidence" value="ECO:0007669"/>
    <property type="project" value="InterPro"/>
</dbReference>
<comment type="similarity">
    <text evidence="2">Belongs to the avidin/streptavidin family.</text>
</comment>
<keyword evidence="5 8" id="KW-1015">Disulfide bond</keyword>
<dbReference type="InterPro" id="IPR005468">
    <property type="entry name" value="Avidin/str"/>
</dbReference>
<dbReference type="OrthoDB" id="2821340at2759"/>